<evidence type="ECO:0000259" key="6">
    <source>
        <dbReference type="SMART" id="SM00226"/>
    </source>
</evidence>
<dbReference type="PANTHER" id="PTHR11717:SF7">
    <property type="entry name" value="LOW MOLECULAR WEIGHT PHOSPHOTYROSINE PROTEIN PHOSPHATASE"/>
    <property type="match status" value="1"/>
</dbReference>
<dbReference type="SMART" id="SM00226">
    <property type="entry name" value="LMWPc"/>
    <property type="match status" value="1"/>
</dbReference>
<evidence type="ECO:0000256" key="3">
    <source>
        <dbReference type="ARBA" id="ARBA00022801"/>
    </source>
</evidence>
<gene>
    <name evidence="7" type="ORF">DMH04_56220</name>
</gene>
<dbReference type="AlphaFoldDB" id="A0A428XSP0"/>
<organism evidence="7 8">
    <name type="scientific">Kibdelosporangium aridum</name>
    <dbReference type="NCBI Taxonomy" id="2030"/>
    <lineage>
        <taxon>Bacteria</taxon>
        <taxon>Bacillati</taxon>
        <taxon>Actinomycetota</taxon>
        <taxon>Actinomycetes</taxon>
        <taxon>Pseudonocardiales</taxon>
        <taxon>Pseudonocardiaceae</taxon>
        <taxon>Kibdelosporangium</taxon>
    </lineage>
</organism>
<feature type="active site" description="Nucleophile" evidence="5">
    <location>
        <position position="7"/>
    </location>
</feature>
<keyword evidence="3" id="KW-0378">Hydrolase</keyword>
<dbReference type="Gene3D" id="3.40.50.2300">
    <property type="match status" value="1"/>
</dbReference>
<sequence length="152" mass="16415">MHLSFICTGNICRSPMAAIVVREHLRREGLEDNVTITSAGTGSWHVGDAADSRAQKILLDHGYPTAHVAAQVGAEHLAADLLLAMDSGHARELRRLVDDPSKIRLFRSFDPAATGDLAVPDPYYGGNDGFQIVLAMIEAATPGLVEWVKENL</sequence>
<accession>A0A428XSP0</accession>
<dbReference type="InterPro" id="IPR023485">
    <property type="entry name" value="Ptyr_pPase"/>
</dbReference>
<feature type="active site" description="Proton donor" evidence="5">
    <location>
        <position position="121"/>
    </location>
</feature>
<dbReference type="OrthoDB" id="9784339at2"/>
<feature type="active site" description="Nucleophile" evidence="5">
    <location>
        <position position="13"/>
    </location>
</feature>
<dbReference type="InterPro" id="IPR017867">
    <property type="entry name" value="Tyr_phospatase_low_mol_wt"/>
</dbReference>
<evidence type="ECO:0000313" key="7">
    <source>
        <dbReference type="EMBL" id="RSM58356.1"/>
    </source>
</evidence>
<name>A0A428XSP0_KIBAR</name>
<keyword evidence="4" id="KW-0904">Protein phosphatase</keyword>
<comment type="similarity">
    <text evidence="1">Belongs to the low molecular weight phosphotyrosine protein phosphatase family.</text>
</comment>
<evidence type="ECO:0000256" key="5">
    <source>
        <dbReference type="PIRSR" id="PIRSR617867-1"/>
    </source>
</evidence>
<dbReference type="EC" id="3.1.3.48" evidence="2"/>
<dbReference type="Pfam" id="PF01451">
    <property type="entry name" value="LMWPc"/>
    <property type="match status" value="1"/>
</dbReference>
<dbReference type="InterPro" id="IPR036196">
    <property type="entry name" value="Ptyr_pPase_sf"/>
</dbReference>
<dbReference type="PANTHER" id="PTHR11717">
    <property type="entry name" value="LOW MOLECULAR WEIGHT PROTEIN TYROSINE PHOSPHATASE"/>
    <property type="match status" value="1"/>
</dbReference>
<evidence type="ECO:0000313" key="8">
    <source>
        <dbReference type="Proteomes" id="UP000287547"/>
    </source>
</evidence>
<dbReference type="EMBL" id="QHKI01000143">
    <property type="protein sequence ID" value="RSM58356.1"/>
    <property type="molecule type" value="Genomic_DNA"/>
</dbReference>
<dbReference type="GO" id="GO:0004725">
    <property type="term" value="F:protein tyrosine phosphatase activity"/>
    <property type="evidence" value="ECO:0007669"/>
    <property type="project" value="UniProtKB-EC"/>
</dbReference>
<comment type="caution">
    <text evidence="7">The sequence shown here is derived from an EMBL/GenBank/DDBJ whole genome shotgun (WGS) entry which is preliminary data.</text>
</comment>
<evidence type="ECO:0000256" key="2">
    <source>
        <dbReference type="ARBA" id="ARBA00013064"/>
    </source>
</evidence>
<dbReference type="RefSeq" id="WP_037274973.1">
    <property type="nucleotide sequence ID" value="NZ_QHKI01000143.1"/>
</dbReference>
<evidence type="ECO:0000256" key="1">
    <source>
        <dbReference type="ARBA" id="ARBA00011063"/>
    </source>
</evidence>
<dbReference type="Proteomes" id="UP000287547">
    <property type="component" value="Unassembled WGS sequence"/>
</dbReference>
<dbReference type="InterPro" id="IPR050438">
    <property type="entry name" value="LMW_PTPase"/>
</dbReference>
<feature type="domain" description="Phosphotyrosine protein phosphatase I" evidence="6">
    <location>
        <begin position="1"/>
        <end position="147"/>
    </location>
</feature>
<reference evidence="7 8" key="1">
    <citation type="submission" date="2018-05" db="EMBL/GenBank/DDBJ databases">
        <title>Evolution of GPA BGCs.</title>
        <authorList>
            <person name="Waglechner N."/>
            <person name="Wright G.D."/>
        </authorList>
    </citation>
    <scope>NUCLEOTIDE SEQUENCE [LARGE SCALE GENOMIC DNA]</scope>
    <source>
        <strain evidence="7 8">A82846</strain>
    </source>
</reference>
<dbReference type="SUPFAM" id="SSF52788">
    <property type="entry name" value="Phosphotyrosine protein phosphatases I"/>
    <property type="match status" value="1"/>
</dbReference>
<proteinExistence type="inferred from homology"/>
<evidence type="ECO:0000256" key="4">
    <source>
        <dbReference type="ARBA" id="ARBA00022912"/>
    </source>
</evidence>
<dbReference type="CDD" id="cd16343">
    <property type="entry name" value="LMWPTP"/>
    <property type="match status" value="1"/>
</dbReference>
<protein>
    <recommendedName>
        <fullName evidence="2">protein-tyrosine-phosphatase</fullName>
        <ecNumber evidence="2">3.1.3.48</ecNumber>
    </recommendedName>
</protein>
<dbReference type="PRINTS" id="PR00719">
    <property type="entry name" value="LMWPTPASE"/>
</dbReference>